<dbReference type="SUPFAM" id="SSF82171">
    <property type="entry name" value="DPP6 N-terminal domain-like"/>
    <property type="match status" value="1"/>
</dbReference>
<gene>
    <name evidence="2" type="ORF">GCM10007392_38680</name>
</gene>
<name>A0A918KN60_9GAMM</name>
<evidence type="ECO:0008006" key="4">
    <source>
        <dbReference type="Google" id="ProtNLM"/>
    </source>
</evidence>
<dbReference type="AlphaFoldDB" id="A0A918KN60"/>
<dbReference type="Gene3D" id="2.120.10.30">
    <property type="entry name" value="TolB, C-terminal domain"/>
    <property type="match status" value="1"/>
</dbReference>
<evidence type="ECO:0000313" key="2">
    <source>
        <dbReference type="EMBL" id="GGX67357.1"/>
    </source>
</evidence>
<dbReference type="RefSeq" id="WP_189611822.1">
    <property type="nucleotide sequence ID" value="NZ_BMXR01000011.1"/>
</dbReference>
<dbReference type="InterPro" id="IPR011042">
    <property type="entry name" value="6-blade_b-propeller_TolB-like"/>
</dbReference>
<reference evidence="2" key="1">
    <citation type="journal article" date="2014" name="Int. J. Syst. Evol. Microbiol.">
        <title>Complete genome sequence of Corynebacterium casei LMG S-19264T (=DSM 44701T), isolated from a smear-ripened cheese.</title>
        <authorList>
            <consortium name="US DOE Joint Genome Institute (JGI-PGF)"/>
            <person name="Walter F."/>
            <person name="Albersmeier A."/>
            <person name="Kalinowski J."/>
            <person name="Ruckert C."/>
        </authorList>
    </citation>
    <scope>NUCLEOTIDE SEQUENCE</scope>
    <source>
        <strain evidence="2">KCTC 22169</strain>
    </source>
</reference>
<feature type="signal peptide" evidence="1">
    <location>
        <begin position="1"/>
        <end position="19"/>
    </location>
</feature>
<dbReference type="Proteomes" id="UP000626148">
    <property type="component" value="Unassembled WGS sequence"/>
</dbReference>
<dbReference type="EMBL" id="BMXR01000011">
    <property type="protein sequence ID" value="GGX67357.1"/>
    <property type="molecule type" value="Genomic_DNA"/>
</dbReference>
<protein>
    <recommendedName>
        <fullName evidence="4">WD40-like Beta Propeller Repeat</fullName>
    </recommendedName>
</protein>
<comment type="caution">
    <text evidence="2">The sequence shown here is derived from an EMBL/GenBank/DDBJ whole genome shotgun (WGS) entry which is preliminary data.</text>
</comment>
<accession>A0A918KN60</accession>
<organism evidence="2 3">
    <name type="scientific">Saccharospirillum salsuginis</name>
    <dbReference type="NCBI Taxonomy" id="418750"/>
    <lineage>
        <taxon>Bacteria</taxon>
        <taxon>Pseudomonadati</taxon>
        <taxon>Pseudomonadota</taxon>
        <taxon>Gammaproteobacteria</taxon>
        <taxon>Oceanospirillales</taxon>
        <taxon>Saccharospirillaceae</taxon>
        <taxon>Saccharospirillum</taxon>
    </lineage>
</organism>
<evidence type="ECO:0000313" key="3">
    <source>
        <dbReference type="Proteomes" id="UP000626148"/>
    </source>
</evidence>
<keyword evidence="1" id="KW-0732">Signal</keyword>
<proteinExistence type="predicted"/>
<evidence type="ECO:0000256" key="1">
    <source>
        <dbReference type="SAM" id="SignalP"/>
    </source>
</evidence>
<feature type="chain" id="PRO_5037988285" description="WD40-like Beta Propeller Repeat" evidence="1">
    <location>
        <begin position="20"/>
        <end position="918"/>
    </location>
</feature>
<reference evidence="2" key="2">
    <citation type="submission" date="2020-09" db="EMBL/GenBank/DDBJ databases">
        <authorList>
            <person name="Sun Q."/>
            <person name="Kim S."/>
        </authorList>
    </citation>
    <scope>NUCLEOTIDE SEQUENCE</scope>
    <source>
        <strain evidence="2">KCTC 22169</strain>
    </source>
</reference>
<keyword evidence="3" id="KW-1185">Reference proteome</keyword>
<sequence>MSRILAACLLSMLSALALANPQHFPDRQWMTLPVTGFDIVYPEGLEAEARYVAERMTTYWPELQRSMPLLDGVRRIPIVISSPTLVSNGMVTYDPMHSIFYNRPAPFGGLEWFDVLSVHEGRHLVQVQQPMDTLTGQIAYWFAGENGPGAIILLFYPNWFMEGDAVVTETALTEAGRGRVASFELWLRTHELSRDRYSYDRAMLGTGFESYPYVSPYDLGYFMTAYLRTHHGDRVLDRALKRTANPEFALTFDGAIRQLTGAGLEATYEKTWDELRQRWQHQVDNLDITDVEVLWQSDEEHWRSLYPIAVDGDRILAVEMDLRDGGYLAAVENGELTRLKRLPRRIASHFYSVSKNRGVSYAAGRFCWTDARVHPRFALEVGGDIHCYEPDSDDLIEVTRGGDFTSVAVNDAGDRLVAHHFTEQRHSALVQLNRQGQPLTEIELPPRSLAYDMTPDGEGGWVFVLLDAEGVRFMRWQPAEARLTQLTGPVKGESLRSPQWSDHWLVYTSDRSGLDAVWALNRDTGERYQLTQRPFGNYYVNLDTSNNRLVFSDYTADGHRLVSLPWPGERDAGDGWRAAEAVQAQPTAYSAPLYRPVPQPGEEPDTKPEPYNRWAHAWNLNSWQLTGGDNELALSLHSNNLLNTLTVDTFAGVHWGEGTPIGGVTVNWRRWWPVISASAERTVSDEDDTLDHRLTLDGSLPLSSTRDLWTTVVTPNLGVSYSDRSSTDDNSVWQSTLIGAGLSLSQMHEPAPRDLQSPLAFSTRYNLDWETQSERIQQYNASQLQLPGFVANHHLTLGGQWQDRQTGFTGPGRYIRPAAFTSLDSGEPALDARFNYRFSLGPVDLALGRIWYQRSLELGFDARWMQGIEDDHSAFGVQLTTPSNLLRNRILRIDPTFGLYYRPTTEDLAWTFSFTLGG</sequence>